<sequence>MVGGNVIRRSPRHRHNQSGGAQDLLGQWEKQHGCNAPDFLKLIPDTFLLQCPMSKFELVMPRDAAVSLYRFLHPAVDTEGHRRGMEAAASNTSRHPFNTPFVDPGGRLVSAFTQHVQHVVHQWRQHHLFAPYFAVCQSAGYGKSRLIKAADTSSHLLHTIYICLRDPNLPGYPHVNQPVRQFLAGLQSSRNAARDLTKWLHCLLSSFWKSGGQHDWPAVQNMSTKVAEFFASACRLDDNQSTFPNVPADNVIAIVFDHASLLNQITAVDERGDCITLFRLLRRVLRSLPGGNLVAILVDAAWEEQDFAGPMDPDGHLDPAGPRQIAEPFTALATRDLLRSRWRHLSPYVDLFTSGRPFWTTLLHDGSEVALDTLKREALLTLLAGHNQPVSESDLVAMFSAVMPVKVNPQSSLAMDLVQSHLATLLAVCAPFQGRACTVIYPPEPILAEATLSYIAGNLPKALSEGAIALRRLMAQGVLECDRRRAFVMSIVLIASRAVSARQSKFISEPVRCRCWLSELFGDAAVNKVAGGDFGRRLSSSLVSFTHIVEVDNDDALLTNPLERLLPWMFARRIAVRVPVGKTTTQFLISVMVPPENDAQAATFTFVVVSVADERGSVDVPAMFGSCSSPVRSPDATTPRRARSAFTQGSTGPAVPDVQPFFTIRCDLSSAVVRKVAVFVEPMSPATRKRTLEQVSRPFTLEALGLSPSVFPFMTDDNRAHLQDLLRPVSPVDALPAHQRQLGQLLRGVPANVS</sequence>
<dbReference type="EMBL" id="OVEO01000002">
    <property type="protein sequence ID" value="SPQ94302.1"/>
    <property type="molecule type" value="Genomic_DNA"/>
</dbReference>
<dbReference type="Proteomes" id="UP000290189">
    <property type="component" value="Unassembled WGS sequence"/>
</dbReference>
<dbReference type="EMBL" id="CDSF01000002">
    <property type="protein sequence ID" value="CEO94971.1"/>
    <property type="molecule type" value="Genomic_DNA"/>
</dbReference>
<keyword evidence="4" id="KW-1185">Reference proteome</keyword>
<dbReference type="OrthoDB" id="107110at2759"/>
<dbReference type="STRING" id="37360.A0A0G4IIB0"/>
<evidence type="ECO:0000313" key="4">
    <source>
        <dbReference type="Proteomes" id="UP000039324"/>
    </source>
</evidence>
<dbReference type="PANTHER" id="PTHR33266">
    <property type="entry name" value="CHROMOSOME 15, WHOLE GENOME SHOTGUN SEQUENCE"/>
    <property type="match status" value="1"/>
</dbReference>
<name>A0A0G4IIB0_PLABS</name>
<organism evidence="2 4">
    <name type="scientific">Plasmodiophora brassicae</name>
    <name type="common">Clubroot disease agent</name>
    <dbReference type="NCBI Taxonomy" id="37360"/>
    <lineage>
        <taxon>Eukaryota</taxon>
        <taxon>Sar</taxon>
        <taxon>Rhizaria</taxon>
        <taxon>Endomyxa</taxon>
        <taxon>Phytomyxea</taxon>
        <taxon>Plasmodiophorida</taxon>
        <taxon>Plasmodiophoridae</taxon>
        <taxon>Plasmodiophora</taxon>
    </lineage>
</organism>
<geneLocation type="mitochondrion" evidence="3"/>
<protein>
    <submittedName>
        <fullName evidence="2">Uncharacterized protein</fullName>
    </submittedName>
</protein>
<evidence type="ECO:0000313" key="5">
    <source>
        <dbReference type="Proteomes" id="UP000290189"/>
    </source>
</evidence>
<reference evidence="3 5" key="2">
    <citation type="submission" date="2018-03" db="EMBL/GenBank/DDBJ databases">
        <authorList>
            <person name="Fogelqvist J."/>
        </authorList>
    </citation>
    <scope>NUCLEOTIDE SEQUENCE [LARGE SCALE GENOMIC DNA]</scope>
</reference>
<dbReference type="AlphaFoldDB" id="A0A0G4IIB0"/>
<reference evidence="2 4" key="1">
    <citation type="submission" date="2015-02" db="EMBL/GenBank/DDBJ databases">
        <authorList>
            <person name="Chooi Y.-H."/>
        </authorList>
    </citation>
    <scope>NUCLEOTIDE SEQUENCE [LARGE SCALE GENOMIC DNA]</scope>
    <source>
        <strain evidence="2">E3</strain>
    </source>
</reference>
<proteinExistence type="predicted"/>
<evidence type="ECO:0000256" key="1">
    <source>
        <dbReference type="SAM" id="MobiDB-lite"/>
    </source>
</evidence>
<evidence type="ECO:0000313" key="2">
    <source>
        <dbReference type="EMBL" id="CEO94971.1"/>
    </source>
</evidence>
<accession>A0A0G4IIB0</accession>
<dbReference type="Proteomes" id="UP000039324">
    <property type="component" value="Unassembled WGS sequence"/>
</dbReference>
<feature type="region of interest" description="Disordered" evidence="1">
    <location>
        <begin position="629"/>
        <end position="651"/>
    </location>
</feature>
<evidence type="ECO:0000313" key="3">
    <source>
        <dbReference type="EMBL" id="SPQ94302.1"/>
    </source>
</evidence>
<keyword evidence="3" id="KW-0496">Mitochondrion</keyword>
<gene>
    <name evidence="2" type="ORF">PBRA_003784</name>
    <name evidence="3" type="ORF">PLBR_LOCUS1517</name>
</gene>
<dbReference type="PANTHER" id="PTHR33266:SF1">
    <property type="entry name" value="F-BOX DOMAIN-CONTAINING PROTEIN"/>
    <property type="match status" value="1"/>
</dbReference>
<feature type="region of interest" description="Disordered" evidence="1">
    <location>
        <begin position="1"/>
        <end position="20"/>
    </location>
</feature>